<evidence type="ECO:0000313" key="2">
    <source>
        <dbReference type="EMBL" id="KKL18484.1"/>
    </source>
</evidence>
<dbReference type="PANTHER" id="PTHR34985">
    <property type="entry name" value="SLR0554 PROTEIN"/>
    <property type="match status" value="1"/>
</dbReference>
<sequence length="439" mass="50216">MSSPPEGPEGPPSPDIEAYENVVHLELVKDDFGDLAKDKKGSQSDVWAALDKVESKKGAVTPKPHVSNIRKILDGDTRWKGKLWWNEFEHCPYMKTTPVTDTREMEVSFWLSDVYKMHTDDKKISKVIDALAERDKRHPVRHYLKSLEWDGEERLGRMLIDRFRARDDSKDEGGGLNGAISTCWMISAVARIMKPGSKVDNALILVGLQGTKKSSAFEALAVNREWFNDSMLPIGHKDAYENLQGTWIYEIAELAGVNRRDQDTVKAFLTGKVDRFRPAYGRRTVKRERHCVFVGTTNQNTFLTDYTGNRRYWPVPVGGKADVAGIIEDRDQLWAEALHRYMADEQWYLTDEQEMLLVERCRQHEHEDPWEVHIIEWLIGRGEFTIAELLEGALGVKDKDKQTRAAAMHAANVLQRIGYTKRRILANGAQAVHWSKIDD</sequence>
<protein>
    <recommendedName>
        <fullName evidence="1">Virulence-associated protein E-like domain-containing protein</fullName>
    </recommendedName>
</protein>
<feature type="domain" description="Virulence-associated protein E-like" evidence="1">
    <location>
        <begin position="144"/>
        <end position="364"/>
    </location>
</feature>
<dbReference type="PANTHER" id="PTHR34985:SF1">
    <property type="entry name" value="SLR0554 PROTEIN"/>
    <property type="match status" value="1"/>
</dbReference>
<name>A0A0F9B953_9ZZZZ</name>
<dbReference type="Pfam" id="PF05272">
    <property type="entry name" value="VapE-like_dom"/>
    <property type="match status" value="1"/>
</dbReference>
<dbReference type="EMBL" id="LAZR01038852">
    <property type="protein sequence ID" value="KKL18484.1"/>
    <property type="molecule type" value="Genomic_DNA"/>
</dbReference>
<dbReference type="AlphaFoldDB" id="A0A0F9B953"/>
<evidence type="ECO:0000259" key="1">
    <source>
        <dbReference type="Pfam" id="PF05272"/>
    </source>
</evidence>
<comment type="caution">
    <text evidence="2">The sequence shown here is derived from an EMBL/GenBank/DDBJ whole genome shotgun (WGS) entry which is preliminary data.</text>
</comment>
<gene>
    <name evidence="2" type="ORF">LCGC14_2475070</name>
</gene>
<proteinExistence type="predicted"/>
<accession>A0A0F9B953</accession>
<organism evidence="2">
    <name type="scientific">marine sediment metagenome</name>
    <dbReference type="NCBI Taxonomy" id="412755"/>
    <lineage>
        <taxon>unclassified sequences</taxon>
        <taxon>metagenomes</taxon>
        <taxon>ecological metagenomes</taxon>
    </lineage>
</organism>
<dbReference type="InterPro" id="IPR007936">
    <property type="entry name" value="VapE-like_dom"/>
</dbReference>
<reference evidence="2" key="1">
    <citation type="journal article" date="2015" name="Nature">
        <title>Complex archaea that bridge the gap between prokaryotes and eukaryotes.</title>
        <authorList>
            <person name="Spang A."/>
            <person name="Saw J.H."/>
            <person name="Jorgensen S.L."/>
            <person name="Zaremba-Niedzwiedzka K."/>
            <person name="Martijn J."/>
            <person name="Lind A.E."/>
            <person name="van Eijk R."/>
            <person name="Schleper C."/>
            <person name="Guy L."/>
            <person name="Ettema T.J."/>
        </authorList>
    </citation>
    <scope>NUCLEOTIDE SEQUENCE</scope>
</reference>